<dbReference type="Gene3D" id="3.10.20.90">
    <property type="entry name" value="Phosphatidylinositol 3-kinase Catalytic Subunit, Chain A, domain 1"/>
    <property type="match status" value="1"/>
</dbReference>
<evidence type="ECO:0000313" key="4">
    <source>
        <dbReference type="EMBL" id="GBP42585.1"/>
    </source>
</evidence>
<keyword evidence="5" id="KW-1185">Reference proteome</keyword>
<dbReference type="CDD" id="cd17062">
    <property type="entry name" value="Ubl_NUB1"/>
    <property type="match status" value="1"/>
</dbReference>
<dbReference type="PROSITE" id="PS50053">
    <property type="entry name" value="UBIQUITIN_2"/>
    <property type="match status" value="1"/>
</dbReference>
<dbReference type="Pfam" id="PF18037">
    <property type="entry name" value="Ubiquitin_5"/>
    <property type="match status" value="1"/>
</dbReference>
<feature type="domain" description="Ubiquitin-like" evidence="3">
    <location>
        <begin position="88"/>
        <end position="162"/>
    </location>
</feature>
<comment type="caution">
    <text evidence="4">The sequence shown here is derived from an EMBL/GenBank/DDBJ whole genome shotgun (WGS) entry which is preliminary data.</text>
</comment>
<dbReference type="STRING" id="151549.A0A4C1VXN7"/>
<accession>A0A4C1VXN7</accession>
<name>A0A4C1VXN7_EUMVA</name>
<dbReference type="Proteomes" id="UP000299102">
    <property type="component" value="Unassembled WGS sequence"/>
</dbReference>
<dbReference type="InterPro" id="IPR029071">
    <property type="entry name" value="Ubiquitin-like_domsf"/>
</dbReference>
<feature type="compositionally biased region" description="Basic and acidic residues" evidence="1">
    <location>
        <begin position="546"/>
        <end position="568"/>
    </location>
</feature>
<feature type="region of interest" description="Disordered" evidence="1">
    <location>
        <begin position="466"/>
        <end position="488"/>
    </location>
</feature>
<dbReference type="Gene3D" id="1.10.8.10">
    <property type="entry name" value="DNA helicase RuvA subunit, C-terminal domain"/>
    <property type="match status" value="3"/>
</dbReference>
<evidence type="ECO:0000259" key="2">
    <source>
        <dbReference type="PROSITE" id="PS50030"/>
    </source>
</evidence>
<proteinExistence type="predicted"/>
<dbReference type="OrthoDB" id="434245at2759"/>
<evidence type="ECO:0000259" key="3">
    <source>
        <dbReference type="PROSITE" id="PS50053"/>
    </source>
</evidence>
<dbReference type="CDD" id="cd14291">
    <property type="entry name" value="UBA1_NUB1_like"/>
    <property type="match status" value="1"/>
</dbReference>
<dbReference type="SMART" id="SM00165">
    <property type="entry name" value="UBA"/>
    <property type="match status" value="3"/>
</dbReference>
<dbReference type="InterPro" id="IPR039749">
    <property type="entry name" value="NUB1"/>
</dbReference>
<gene>
    <name evidence="4" type="primary">NUB1</name>
    <name evidence="4" type="ORF">EVAR_87136_1</name>
</gene>
<dbReference type="GO" id="GO:2000058">
    <property type="term" value="P:regulation of ubiquitin-dependent protein catabolic process"/>
    <property type="evidence" value="ECO:0007669"/>
    <property type="project" value="TreeGrafter"/>
</dbReference>
<organism evidence="4 5">
    <name type="scientific">Eumeta variegata</name>
    <name type="common">Bagworm moth</name>
    <name type="synonym">Eumeta japonica</name>
    <dbReference type="NCBI Taxonomy" id="151549"/>
    <lineage>
        <taxon>Eukaryota</taxon>
        <taxon>Metazoa</taxon>
        <taxon>Ecdysozoa</taxon>
        <taxon>Arthropoda</taxon>
        <taxon>Hexapoda</taxon>
        <taxon>Insecta</taxon>
        <taxon>Pterygota</taxon>
        <taxon>Neoptera</taxon>
        <taxon>Endopterygota</taxon>
        <taxon>Lepidoptera</taxon>
        <taxon>Glossata</taxon>
        <taxon>Ditrysia</taxon>
        <taxon>Tineoidea</taxon>
        <taxon>Psychidae</taxon>
        <taxon>Oiketicinae</taxon>
        <taxon>Eumeta</taxon>
    </lineage>
</organism>
<dbReference type="InterPro" id="IPR015940">
    <property type="entry name" value="UBA"/>
</dbReference>
<dbReference type="SUPFAM" id="SSF46934">
    <property type="entry name" value="UBA-like"/>
    <property type="match status" value="3"/>
</dbReference>
<dbReference type="PROSITE" id="PS50030">
    <property type="entry name" value="UBA"/>
    <property type="match status" value="3"/>
</dbReference>
<dbReference type="EMBL" id="BGZK01000421">
    <property type="protein sequence ID" value="GBP42585.1"/>
    <property type="molecule type" value="Genomic_DNA"/>
</dbReference>
<sequence>MASDLQHEDLLIKLRAKLNEEKIKLWESPYYGQTSDGKITKELEELAQKYAHTLSMECSTVLQALVDLQSHSLERVKANEEFKESGVATLRVKATIPGQKPRQFNVQKKLSVPGAEVITAVGTEIGAAESRVKLIYNGRVMKPSLPLQEQGIKNGVQIMALVMAETPEEIKQEDDMYMEMKSTRDDAMLLSEYAGDLAEDEYMKLEDQSGKAIQLPCHERRALMVGLALHERGRTAVMQENYPLALVLLLEADRQLSECNSSVLESVDNWALLQLDIAWCYLCLQSITSAADAFQRLTKAEQSFHRTYGPNMERLMAIKGNAANERVLLMRLYLLQGIVAYHQNRRLDARKLLDKAEVELNTLRVDDKGVAALMELGWSQAQARCGLRATAGDVDRAHHYLDELRRTKEEERIKHKETRKGSNVPVSERNISVLLEMGFSRRAAVLALRASSDDVAEAARIIHDRPEMMAESSGSSLETSASEESLIEPDEKLVTELIAMGYEARQVLAALRHAYNDAEAATEMLLSGKIPEDATEDPSTSSKCTSCKDKKQVRMEKQQRKKAREQALHRLSSAIRTDEDDHYDTSLQQEEQFLVQYKSLL</sequence>
<protein>
    <submittedName>
        <fullName evidence="4">NEDD8 ultimate buster 1</fullName>
    </submittedName>
</protein>
<feature type="domain" description="UBA" evidence="2">
    <location>
        <begin position="488"/>
        <end position="528"/>
    </location>
</feature>
<evidence type="ECO:0000256" key="1">
    <source>
        <dbReference type="SAM" id="MobiDB-lite"/>
    </source>
</evidence>
<dbReference type="PANTHER" id="PTHR12948:SF3">
    <property type="entry name" value="NEDD8 ULTIMATE BUSTER 1"/>
    <property type="match status" value="1"/>
</dbReference>
<feature type="region of interest" description="Disordered" evidence="1">
    <location>
        <begin position="531"/>
        <end position="584"/>
    </location>
</feature>
<reference evidence="4 5" key="1">
    <citation type="journal article" date="2019" name="Commun. Biol.">
        <title>The bagworm genome reveals a unique fibroin gene that provides high tensile strength.</title>
        <authorList>
            <person name="Kono N."/>
            <person name="Nakamura H."/>
            <person name="Ohtoshi R."/>
            <person name="Tomita M."/>
            <person name="Numata K."/>
            <person name="Arakawa K."/>
        </authorList>
    </citation>
    <scope>NUCLEOTIDE SEQUENCE [LARGE SCALE GENOMIC DNA]</scope>
</reference>
<dbReference type="InterPro" id="IPR000626">
    <property type="entry name" value="Ubiquitin-like_dom"/>
</dbReference>
<feature type="domain" description="UBA" evidence="2">
    <location>
        <begin position="364"/>
        <end position="404"/>
    </location>
</feature>
<dbReference type="SUPFAM" id="SSF54236">
    <property type="entry name" value="Ubiquitin-like"/>
    <property type="match status" value="1"/>
</dbReference>
<dbReference type="PANTHER" id="PTHR12948">
    <property type="entry name" value="NEDD8 ULTIMATE BUSTER-1 BS4 PROTEIN"/>
    <property type="match status" value="1"/>
</dbReference>
<feature type="compositionally biased region" description="Low complexity" evidence="1">
    <location>
        <begin position="470"/>
        <end position="484"/>
    </location>
</feature>
<dbReference type="Pfam" id="PF00627">
    <property type="entry name" value="UBA"/>
    <property type="match status" value="2"/>
</dbReference>
<feature type="domain" description="UBA" evidence="2">
    <location>
        <begin position="425"/>
        <end position="465"/>
    </location>
</feature>
<dbReference type="FunFam" id="1.10.8.10:FF:000003">
    <property type="entry name" value="UV excision repair protein RAD23 homolog"/>
    <property type="match status" value="1"/>
</dbReference>
<evidence type="ECO:0000313" key="5">
    <source>
        <dbReference type="Proteomes" id="UP000299102"/>
    </source>
</evidence>
<dbReference type="InterPro" id="IPR041207">
    <property type="entry name" value="NUB1_ubiquitin-like_dom"/>
</dbReference>
<dbReference type="AlphaFoldDB" id="A0A4C1VXN7"/>
<dbReference type="InterPro" id="IPR009060">
    <property type="entry name" value="UBA-like_sf"/>
</dbReference>